<feature type="domain" description="Thoeris anti-defense 2-like" evidence="1">
    <location>
        <begin position="83"/>
        <end position="163"/>
    </location>
</feature>
<evidence type="ECO:0000313" key="2">
    <source>
        <dbReference type="EMBL" id="VYT43772.1"/>
    </source>
</evidence>
<protein>
    <recommendedName>
        <fullName evidence="1">Thoeris anti-defense 2-like domain-containing protein</fullName>
    </recommendedName>
</protein>
<dbReference type="EMBL" id="CACRTF010000017">
    <property type="protein sequence ID" value="VYT43772.1"/>
    <property type="molecule type" value="Genomic_DNA"/>
</dbReference>
<evidence type="ECO:0000259" key="1">
    <source>
        <dbReference type="Pfam" id="PF11195"/>
    </source>
</evidence>
<gene>
    <name evidence="2" type="ORF">CBLFYP116_03803</name>
</gene>
<reference evidence="2" key="1">
    <citation type="submission" date="2019-11" db="EMBL/GenBank/DDBJ databases">
        <authorList>
            <person name="Feng L."/>
        </authorList>
    </citation>
    <scope>NUCLEOTIDE SEQUENCE</scope>
    <source>
        <strain evidence="2">CbolteaeLFYP116</strain>
    </source>
</reference>
<accession>A0A6N2WRQ1</accession>
<dbReference type="InterPro" id="IPR021361">
    <property type="entry name" value="Tad2-like_dom"/>
</dbReference>
<dbReference type="AlphaFoldDB" id="A0A6N2WRQ1"/>
<sequence>MNFLDALNQMKKGIPMKLPSWGGYWCWDPKKETVVMYTKDNQRLDIRETQRVEYTLQNVLSDEWDVANGENTPILGGTATFGFGDAVKYMKRGLKVKRQGWNGKNQYIELATSISYKNADGEIVNCTHDAIGNKAIAFVGTSGVQMGWLASQADMLAEDWMFVD</sequence>
<proteinExistence type="predicted"/>
<organism evidence="2">
    <name type="scientific">Enterocloster bolteae</name>
    <dbReference type="NCBI Taxonomy" id="208479"/>
    <lineage>
        <taxon>Bacteria</taxon>
        <taxon>Bacillati</taxon>
        <taxon>Bacillota</taxon>
        <taxon>Clostridia</taxon>
        <taxon>Lachnospirales</taxon>
        <taxon>Lachnospiraceae</taxon>
        <taxon>Enterocloster</taxon>
    </lineage>
</organism>
<name>A0A6N2WRQ1_9FIRM</name>
<dbReference type="RefSeq" id="WP_117440321.1">
    <property type="nucleotide sequence ID" value="NZ_CACRTF010000017.1"/>
</dbReference>
<dbReference type="Pfam" id="PF11195">
    <property type="entry name" value="Tad2-like"/>
    <property type="match status" value="1"/>
</dbReference>